<accession>A0A822XHG9</accession>
<comment type="caution">
    <text evidence="1">The sequence shown here is derived from an EMBL/GenBank/DDBJ whole genome shotgun (WGS) entry which is preliminary data.</text>
</comment>
<keyword evidence="2" id="KW-1185">Reference proteome</keyword>
<reference evidence="1 2" key="1">
    <citation type="journal article" date="2020" name="Mol. Biol. Evol.">
        <title>Distinct Expression and Methylation Patterns for Genes with Different Fates following a Single Whole-Genome Duplication in Flowering Plants.</title>
        <authorList>
            <person name="Shi T."/>
            <person name="Rahmani R.S."/>
            <person name="Gugger P.F."/>
            <person name="Wang M."/>
            <person name="Li H."/>
            <person name="Zhang Y."/>
            <person name="Li Z."/>
            <person name="Wang Q."/>
            <person name="Van de Peer Y."/>
            <person name="Marchal K."/>
            <person name="Chen J."/>
        </authorList>
    </citation>
    <scope>NUCLEOTIDE SEQUENCE [LARGE SCALE GENOMIC DNA]</scope>
    <source>
        <tissue evidence="1">Leaf</tissue>
    </source>
</reference>
<gene>
    <name evidence="1" type="ORF">HUJ06_021293</name>
</gene>
<name>A0A822XHG9_NELNU</name>
<dbReference type="Proteomes" id="UP000607653">
    <property type="component" value="Unassembled WGS sequence"/>
</dbReference>
<sequence length="151" mass="17024">MVRWDENIILKIWNVGSHQIGATPLRNESRAMAVRWCDGMRISFSKYGIDPNSNHLYPPSSPTKVTFLAVIVFVFSGENSKDRLLSSSSLAKVIFLVVIVFVFSGEDSKDRKDKLCLRFRWLLSSNLRQQGQVIVFFFSGEGNVSGGFVSQ</sequence>
<dbReference type="EMBL" id="DUZY01000001">
    <property type="protein sequence ID" value="DAD19830.1"/>
    <property type="molecule type" value="Genomic_DNA"/>
</dbReference>
<organism evidence="1 2">
    <name type="scientific">Nelumbo nucifera</name>
    <name type="common">Sacred lotus</name>
    <dbReference type="NCBI Taxonomy" id="4432"/>
    <lineage>
        <taxon>Eukaryota</taxon>
        <taxon>Viridiplantae</taxon>
        <taxon>Streptophyta</taxon>
        <taxon>Embryophyta</taxon>
        <taxon>Tracheophyta</taxon>
        <taxon>Spermatophyta</taxon>
        <taxon>Magnoliopsida</taxon>
        <taxon>Proteales</taxon>
        <taxon>Nelumbonaceae</taxon>
        <taxon>Nelumbo</taxon>
    </lineage>
</organism>
<dbReference type="AlphaFoldDB" id="A0A822XHG9"/>
<proteinExistence type="predicted"/>
<protein>
    <submittedName>
        <fullName evidence="1">Uncharacterized protein</fullName>
    </submittedName>
</protein>
<evidence type="ECO:0000313" key="1">
    <source>
        <dbReference type="EMBL" id="DAD19830.1"/>
    </source>
</evidence>
<evidence type="ECO:0000313" key="2">
    <source>
        <dbReference type="Proteomes" id="UP000607653"/>
    </source>
</evidence>